<proteinExistence type="predicted"/>
<feature type="transmembrane region" description="Helical" evidence="1">
    <location>
        <begin position="6"/>
        <end position="23"/>
    </location>
</feature>
<keyword evidence="4" id="KW-1185">Reference proteome</keyword>
<dbReference type="InterPro" id="IPR036291">
    <property type="entry name" value="NAD(P)-bd_dom_sf"/>
</dbReference>
<reference evidence="3" key="1">
    <citation type="submission" date="2020-03" db="EMBL/GenBank/DDBJ databases">
        <title>Castanea mollissima Vanexum genome sequencing.</title>
        <authorList>
            <person name="Staton M."/>
        </authorList>
    </citation>
    <scope>NUCLEOTIDE SEQUENCE</scope>
    <source>
        <tissue evidence="3">Leaf</tissue>
    </source>
</reference>
<dbReference type="GO" id="GO:0050661">
    <property type="term" value="F:NADP binding"/>
    <property type="evidence" value="ECO:0007669"/>
    <property type="project" value="InterPro"/>
</dbReference>
<keyword evidence="1" id="KW-1133">Transmembrane helix</keyword>
<evidence type="ECO:0000313" key="3">
    <source>
        <dbReference type="EMBL" id="KAF3971397.1"/>
    </source>
</evidence>
<keyword evidence="1" id="KW-0812">Transmembrane</keyword>
<dbReference type="Pfam" id="PF03446">
    <property type="entry name" value="NAD_binding_2"/>
    <property type="match status" value="1"/>
</dbReference>
<dbReference type="EMBL" id="JRKL02000436">
    <property type="protein sequence ID" value="KAF3971397.1"/>
    <property type="molecule type" value="Genomic_DNA"/>
</dbReference>
<evidence type="ECO:0000313" key="4">
    <source>
        <dbReference type="Proteomes" id="UP000737018"/>
    </source>
</evidence>
<dbReference type="Gene3D" id="3.40.50.720">
    <property type="entry name" value="NAD(P)-binding Rossmann-like Domain"/>
    <property type="match status" value="1"/>
</dbReference>
<dbReference type="AlphaFoldDB" id="A0A8J4VUY3"/>
<dbReference type="GO" id="GO:0004616">
    <property type="term" value="F:phosphogluconate dehydrogenase (decarboxylating) activity"/>
    <property type="evidence" value="ECO:0007669"/>
    <property type="project" value="InterPro"/>
</dbReference>
<keyword evidence="1" id="KW-0472">Membrane</keyword>
<feature type="domain" description="6-phosphogluconate dehydrogenase NADP-binding" evidence="2">
    <location>
        <begin position="30"/>
        <end position="104"/>
    </location>
</feature>
<dbReference type="OrthoDB" id="434986at2759"/>
<protein>
    <recommendedName>
        <fullName evidence="2">6-phosphogluconate dehydrogenase NADP-binding domain-containing protein</fullName>
    </recommendedName>
</protein>
<accession>A0A8J4VUY3</accession>
<name>A0A8J4VUY3_9ROSI</name>
<evidence type="ECO:0000259" key="2">
    <source>
        <dbReference type="Pfam" id="PF03446"/>
    </source>
</evidence>
<dbReference type="InterPro" id="IPR006183">
    <property type="entry name" value="Pgluconate_DH"/>
</dbReference>
<dbReference type="InterPro" id="IPR006115">
    <property type="entry name" value="6PGDH_NADP-bd"/>
</dbReference>
<dbReference type="PANTHER" id="PTHR11811">
    <property type="entry name" value="6-PHOSPHOGLUCONATE DEHYDROGENASE"/>
    <property type="match status" value="1"/>
</dbReference>
<organism evidence="3 4">
    <name type="scientific">Castanea mollissima</name>
    <name type="common">Chinese chestnut</name>
    <dbReference type="NCBI Taxonomy" id="60419"/>
    <lineage>
        <taxon>Eukaryota</taxon>
        <taxon>Viridiplantae</taxon>
        <taxon>Streptophyta</taxon>
        <taxon>Embryophyta</taxon>
        <taxon>Tracheophyta</taxon>
        <taxon>Spermatophyta</taxon>
        <taxon>Magnoliopsida</taxon>
        <taxon>eudicotyledons</taxon>
        <taxon>Gunneridae</taxon>
        <taxon>Pentapetalae</taxon>
        <taxon>rosids</taxon>
        <taxon>fabids</taxon>
        <taxon>Fagales</taxon>
        <taxon>Fagaceae</taxon>
        <taxon>Castanea</taxon>
    </lineage>
</organism>
<dbReference type="Proteomes" id="UP000737018">
    <property type="component" value="Unassembled WGS sequence"/>
</dbReference>
<sequence length="119" mass="13465">MPSWMLCYAITVTITFLFLVKNLRMATLNRIGLAGLAVMGQNLALNNIAEKGFPINFCLLSDHLKSKVDKTVERAKHDPESFVHSIQKPRVILIIMLVKAGSPLQLIKPSKPYQFTWRN</sequence>
<dbReference type="SUPFAM" id="SSF51735">
    <property type="entry name" value="NAD(P)-binding Rossmann-fold domains"/>
    <property type="match status" value="1"/>
</dbReference>
<evidence type="ECO:0000256" key="1">
    <source>
        <dbReference type="SAM" id="Phobius"/>
    </source>
</evidence>
<comment type="caution">
    <text evidence="3">The sequence shown here is derived from an EMBL/GenBank/DDBJ whole genome shotgun (WGS) entry which is preliminary data.</text>
</comment>
<gene>
    <name evidence="3" type="ORF">CMV_005004</name>
</gene>